<feature type="transmembrane region" description="Helical" evidence="2">
    <location>
        <begin position="7"/>
        <end position="24"/>
    </location>
</feature>
<dbReference type="EMBL" id="JAPFFF010000018">
    <property type="protein sequence ID" value="KAK8860795.1"/>
    <property type="molecule type" value="Genomic_DNA"/>
</dbReference>
<keyword evidence="2" id="KW-0812">Transmembrane</keyword>
<dbReference type="PANTHER" id="PTHR11062:SF281">
    <property type="entry name" value="EXOSTOSIN-LIKE 2"/>
    <property type="match status" value="1"/>
</dbReference>
<evidence type="ECO:0000313" key="5">
    <source>
        <dbReference type="Proteomes" id="UP001470230"/>
    </source>
</evidence>
<dbReference type="InterPro" id="IPR040911">
    <property type="entry name" value="Exostosin_GT47"/>
</dbReference>
<protein>
    <recommendedName>
        <fullName evidence="3">Exostosin GT47 domain-containing protein</fullName>
    </recommendedName>
</protein>
<keyword evidence="2" id="KW-0472">Membrane</keyword>
<dbReference type="InterPro" id="IPR004263">
    <property type="entry name" value="Exostosin"/>
</dbReference>
<evidence type="ECO:0000259" key="3">
    <source>
        <dbReference type="Pfam" id="PF03016"/>
    </source>
</evidence>
<sequence>MLYPKEYFSIVSIYAILIFLPYYINIDISIVFHTLYSSPAGSVLLYGNDFPPLKIFCYDLPEKYHPDNQFLRNYMYSPDSVEFKYYIEVEVHKELLLSPLITSNPEEADFFYIPVYLFAMYANQNFTKLNFKDIISELRRAGPWFDRKNGSDHIITSGFDFQWYGHQFLSDFLQTKIIYCALYPIFRNSWMDFEYKRFIVVPHISYFPKYPFDKVDWNRKRKNKAFLAQTFQSVSKANKLRMKVANAIKQIKNHDLIIFTRNKSDVIKNIKTLPEHYMDSDFCICPKGDNPIAKRNFDGPHFGCIPVYISDGIVLPFYGNMLDYSKFSIQIPEKDVKLIPQILESYTDDEILQMRKELKKCAKMYLFRLGEPPRVGEGFWAISWMWYTRYAYSIQFDIRYNLIHTVRHNSSSNHNN</sequence>
<keyword evidence="5" id="KW-1185">Reference proteome</keyword>
<accession>A0ABR2IDY4</accession>
<reference evidence="4 5" key="1">
    <citation type="submission" date="2024-04" db="EMBL/GenBank/DDBJ databases">
        <title>Tritrichomonas musculus Genome.</title>
        <authorList>
            <person name="Alves-Ferreira E."/>
            <person name="Grigg M."/>
            <person name="Lorenzi H."/>
            <person name="Galac M."/>
        </authorList>
    </citation>
    <scope>NUCLEOTIDE SEQUENCE [LARGE SCALE GENOMIC DNA]</scope>
    <source>
        <strain evidence="4 5">EAF2021</strain>
    </source>
</reference>
<feature type="domain" description="Exostosin GT47" evidence="3">
    <location>
        <begin position="52"/>
        <end position="345"/>
    </location>
</feature>
<evidence type="ECO:0000256" key="2">
    <source>
        <dbReference type="SAM" id="Phobius"/>
    </source>
</evidence>
<organism evidence="4 5">
    <name type="scientific">Tritrichomonas musculus</name>
    <dbReference type="NCBI Taxonomy" id="1915356"/>
    <lineage>
        <taxon>Eukaryota</taxon>
        <taxon>Metamonada</taxon>
        <taxon>Parabasalia</taxon>
        <taxon>Tritrichomonadida</taxon>
        <taxon>Tritrichomonadidae</taxon>
        <taxon>Tritrichomonas</taxon>
    </lineage>
</organism>
<comment type="similarity">
    <text evidence="1">Belongs to the glycosyltransferase 47 family.</text>
</comment>
<comment type="caution">
    <text evidence="4">The sequence shown here is derived from an EMBL/GenBank/DDBJ whole genome shotgun (WGS) entry which is preliminary data.</text>
</comment>
<dbReference type="PANTHER" id="PTHR11062">
    <property type="entry name" value="EXOSTOSIN HEPARAN SULFATE GLYCOSYLTRANSFERASE -RELATED"/>
    <property type="match status" value="1"/>
</dbReference>
<evidence type="ECO:0000256" key="1">
    <source>
        <dbReference type="ARBA" id="ARBA00010271"/>
    </source>
</evidence>
<dbReference type="Proteomes" id="UP001470230">
    <property type="component" value="Unassembled WGS sequence"/>
</dbReference>
<keyword evidence="2" id="KW-1133">Transmembrane helix</keyword>
<evidence type="ECO:0000313" key="4">
    <source>
        <dbReference type="EMBL" id="KAK8860795.1"/>
    </source>
</evidence>
<gene>
    <name evidence="4" type="ORF">M9Y10_012461</name>
</gene>
<name>A0ABR2IDY4_9EUKA</name>
<proteinExistence type="inferred from homology"/>
<dbReference type="Pfam" id="PF03016">
    <property type="entry name" value="Exostosin_GT47"/>
    <property type="match status" value="1"/>
</dbReference>